<dbReference type="STRING" id="67331.SAMN04490357_0404"/>
<dbReference type="EMBL" id="FNTD01000004">
    <property type="protein sequence ID" value="SEB79309.1"/>
    <property type="molecule type" value="Genomic_DNA"/>
</dbReference>
<evidence type="ECO:0000256" key="1">
    <source>
        <dbReference type="SAM" id="MobiDB-lite"/>
    </source>
</evidence>
<evidence type="ECO:0000313" key="3">
    <source>
        <dbReference type="Proteomes" id="UP000182375"/>
    </source>
</evidence>
<protein>
    <recommendedName>
        <fullName evidence="4">Transposase</fullName>
    </recommendedName>
</protein>
<dbReference type="Proteomes" id="UP000182375">
    <property type="component" value="Unassembled WGS sequence"/>
</dbReference>
<accession>A0A1H4M8F8</accession>
<dbReference type="AlphaFoldDB" id="A0A1H4M8F8"/>
<organism evidence="2 3">
    <name type="scientific">Streptomyces misionensis</name>
    <dbReference type="NCBI Taxonomy" id="67331"/>
    <lineage>
        <taxon>Bacteria</taxon>
        <taxon>Bacillati</taxon>
        <taxon>Actinomycetota</taxon>
        <taxon>Actinomycetes</taxon>
        <taxon>Kitasatosporales</taxon>
        <taxon>Streptomycetaceae</taxon>
        <taxon>Streptomyces</taxon>
    </lineage>
</organism>
<name>A0A1H4M8F8_9ACTN</name>
<feature type="region of interest" description="Disordered" evidence="1">
    <location>
        <begin position="79"/>
        <end position="109"/>
    </location>
</feature>
<evidence type="ECO:0000313" key="2">
    <source>
        <dbReference type="EMBL" id="SEB79309.1"/>
    </source>
</evidence>
<reference evidence="2 3" key="1">
    <citation type="submission" date="2016-10" db="EMBL/GenBank/DDBJ databases">
        <authorList>
            <person name="de Groot N.N."/>
        </authorList>
    </citation>
    <scope>NUCLEOTIDE SEQUENCE [LARGE SCALE GENOMIC DNA]</scope>
    <source>
        <strain evidence="2 3">DSM 40306</strain>
    </source>
</reference>
<sequence length="124" mass="13504">MPQELGAWATVHSDFRQWHDAGVSEGLLEGLIAAAARRGIVDLTLVSVDSTTMRAHHDAAGMHLDQDLLTVLEKVATEDEKARSKGAASTNKAGTTPRPMPTGEERRHIRRCRRLRLTAALSIA</sequence>
<gene>
    <name evidence="2" type="ORF">SAMN04490357_0404</name>
</gene>
<evidence type="ECO:0008006" key="4">
    <source>
        <dbReference type="Google" id="ProtNLM"/>
    </source>
</evidence>
<proteinExistence type="predicted"/>